<accession>A0ABQ6K0R7</accession>
<feature type="region of interest" description="Disordered" evidence="1">
    <location>
        <begin position="270"/>
        <end position="321"/>
    </location>
</feature>
<name>A0ABQ6K0R7_9MICO</name>
<organism evidence="2 3">
    <name type="scientific">Pseudolysinimonas kribbensis</name>
    <dbReference type="NCBI Taxonomy" id="433641"/>
    <lineage>
        <taxon>Bacteria</taxon>
        <taxon>Bacillati</taxon>
        <taxon>Actinomycetota</taxon>
        <taxon>Actinomycetes</taxon>
        <taxon>Micrococcales</taxon>
        <taxon>Microbacteriaceae</taxon>
        <taxon>Pseudolysinimonas</taxon>
    </lineage>
</organism>
<protein>
    <recommendedName>
        <fullName evidence="4">Phosphoenolpyruvate carboxylase</fullName>
    </recommendedName>
</protein>
<evidence type="ECO:0000256" key="1">
    <source>
        <dbReference type="SAM" id="MobiDB-lite"/>
    </source>
</evidence>
<proteinExistence type="predicted"/>
<dbReference type="EMBL" id="BSVB01000001">
    <property type="protein sequence ID" value="GMA93376.1"/>
    <property type="molecule type" value="Genomic_DNA"/>
</dbReference>
<evidence type="ECO:0008006" key="4">
    <source>
        <dbReference type="Google" id="ProtNLM"/>
    </source>
</evidence>
<sequence>MKRPDLVERIIRIQHHESGTFDHGELGDRDMGLVAGKLGDRFGGLATLAATHRALTKQLSQGDEARATTLLEDLQQTTLSICGACISLLDEYLMVVRHRSQIPASLQQMSRIALSYSSNAYDMLSDLAARFPDTRLPDARLADHQHISWYGWIQTALQNRLRAMIDVATARRARLMPSVKRGLGSALDASLPTIRAHYLELLTLSPSTSTTRTALGMQGTWLALLDSGRLPQPPTIGPLPSCWTSGSSTASRWNWANPRTGTTIAATTERWAGSARPRSRGARSSRPAACPTARGGTTCAQPSRDLARPAGLAGRTPWAGL</sequence>
<evidence type="ECO:0000313" key="3">
    <source>
        <dbReference type="Proteomes" id="UP001157034"/>
    </source>
</evidence>
<comment type="caution">
    <text evidence="2">The sequence shown here is derived from an EMBL/GenBank/DDBJ whole genome shotgun (WGS) entry which is preliminary data.</text>
</comment>
<dbReference type="Proteomes" id="UP001157034">
    <property type="component" value="Unassembled WGS sequence"/>
</dbReference>
<evidence type="ECO:0000313" key="2">
    <source>
        <dbReference type="EMBL" id="GMA93376.1"/>
    </source>
</evidence>
<keyword evidence="3" id="KW-1185">Reference proteome</keyword>
<reference evidence="3" key="1">
    <citation type="journal article" date="2019" name="Int. J. Syst. Evol. Microbiol.">
        <title>The Global Catalogue of Microorganisms (GCM) 10K type strain sequencing project: providing services to taxonomists for standard genome sequencing and annotation.</title>
        <authorList>
            <consortium name="The Broad Institute Genomics Platform"/>
            <consortium name="The Broad Institute Genome Sequencing Center for Infectious Disease"/>
            <person name="Wu L."/>
            <person name="Ma J."/>
        </authorList>
    </citation>
    <scope>NUCLEOTIDE SEQUENCE [LARGE SCALE GENOMIC DNA]</scope>
    <source>
        <strain evidence="3">NBRC 108894</strain>
    </source>
</reference>
<gene>
    <name evidence="2" type="ORF">GCM10025881_02000</name>
</gene>